<dbReference type="InterPro" id="IPR021109">
    <property type="entry name" value="Peptidase_aspartic_dom_sf"/>
</dbReference>
<evidence type="ECO:0000256" key="1">
    <source>
        <dbReference type="SAM" id="Phobius"/>
    </source>
</evidence>
<feature type="transmembrane region" description="Helical" evidence="1">
    <location>
        <begin position="37"/>
        <end position="55"/>
    </location>
</feature>
<protein>
    <submittedName>
        <fullName evidence="2">Aspartyl protease family protein</fullName>
    </submittedName>
</protein>
<proteinExistence type="predicted"/>
<name>A0A1H8BGQ6_9RHOB</name>
<dbReference type="NCBIfam" id="TIGR02281">
    <property type="entry name" value="clan_AA_DTGA"/>
    <property type="match status" value="1"/>
</dbReference>
<dbReference type="RefSeq" id="WP_050520276.1">
    <property type="nucleotide sequence ID" value="NZ_FOCO01000003.1"/>
</dbReference>
<dbReference type="GO" id="GO:0008233">
    <property type="term" value="F:peptidase activity"/>
    <property type="evidence" value="ECO:0007669"/>
    <property type="project" value="UniProtKB-KW"/>
</dbReference>
<organism evidence="2 3">
    <name type="scientific">Pseudorhodobacter antarcticus</name>
    <dbReference type="NCBI Taxonomy" id="1077947"/>
    <lineage>
        <taxon>Bacteria</taxon>
        <taxon>Pseudomonadati</taxon>
        <taxon>Pseudomonadota</taxon>
        <taxon>Alphaproteobacteria</taxon>
        <taxon>Rhodobacterales</taxon>
        <taxon>Paracoccaceae</taxon>
        <taxon>Pseudorhodobacter</taxon>
    </lineage>
</organism>
<dbReference type="OrthoDB" id="7595324at2"/>
<keyword evidence="1" id="KW-1133">Transmembrane helix</keyword>
<dbReference type="Proteomes" id="UP000183002">
    <property type="component" value="Unassembled WGS sequence"/>
</dbReference>
<keyword evidence="3" id="KW-1185">Reference proteome</keyword>
<keyword evidence="2" id="KW-0378">Hydrolase</keyword>
<dbReference type="InterPro" id="IPR034122">
    <property type="entry name" value="Retropepsin-like_bacterial"/>
</dbReference>
<gene>
    <name evidence="2" type="ORF">SAMN05216227_100317</name>
</gene>
<dbReference type="CDD" id="cd05483">
    <property type="entry name" value="retropepsin_like_bacteria"/>
    <property type="match status" value="1"/>
</dbReference>
<dbReference type="EMBL" id="FOCO01000003">
    <property type="protein sequence ID" value="SEM82035.1"/>
    <property type="molecule type" value="Genomic_DNA"/>
</dbReference>
<dbReference type="Pfam" id="PF13975">
    <property type="entry name" value="gag-asp_proteas"/>
    <property type="match status" value="1"/>
</dbReference>
<reference evidence="2 3" key="1">
    <citation type="submission" date="2016-10" db="EMBL/GenBank/DDBJ databases">
        <authorList>
            <person name="de Groot N.N."/>
        </authorList>
    </citation>
    <scope>NUCLEOTIDE SEQUENCE [LARGE SCALE GENOMIC DNA]</scope>
    <source>
        <strain evidence="2 3">CGMCC 1.10836</strain>
    </source>
</reference>
<keyword evidence="1" id="KW-0472">Membrane</keyword>
<evidence type="ECO:0000313" key="2">
    <source>
        <dbReference type="EMBL" id="SEM82035.1"/>
    </source>
</evidence>
<sequence>MDGDMIARLGYLGLLIVAVGGYLLVEFRGRMGQLARGVMSWGLIFVGVMAGYGLWQDMGGQYVGGQTVTADAVTLPRANDGHYYVTLDIDGTDVDFMIDTGASNVVLTRGDAQRLGIDPAGLAYLGTAQTANGSVRIARVMLENVTLGGFVDDALPAYVNEGEMFGSLLGMDYLRHFRVEIADGQMILRR</sequence>
<keyword evidence="1" id="KW-0812">Transmembrane</keyword>
<dbReference type="GO" id="GO:0006508">
    <property type="term" value="P:proteolysis"/>
    <property type="evidence" value="ECO:0007669"/>
    <property type="project" value="UniProtKB-KW"/>
</dbReference>
<evidence type="ECO:0000313" key="3">
    <source>
        <dbReference type="Proteomes" id="UP000183002"/>
    </source>
</evidence>
<dbReference type="InterPro" id="IPR011969">
    <property type="entry name" value="Clan_AA_Asp_peptidase_C"/>
</dbReference>
<dbReference type="Gene3D" id="2.40.70.10">
    <property type="entry name" value="Acid Proteases"/>
    <property type="match status" value="1"/>
</dbReference>
<accession>A0A1H8BGQ6</accession>
<feature type="transmembrane region" description="Helical" evidence="1">
    <location>
        <begin position="6"/>
        <end position="25"/>
    </location>
</feature>
<dbReference type="AlphaFoldDB" id="A0A1H8BGQ6"/>
<dbReference type="STRING" id="1077947.SAMN05216227_100317"/>
<keyword evidence="2" id="KW-0645">Protease</keyword>
<dbReference type="SUPFAM" id="SSF50630">
    <property type="entry name" value="Acid proteases"/>
    <property type="match status" value="1"/>
</dbReference>